<evidence type="ECO:0000313" key="3">
    <source>
        <dbReference type="WBParaSite" id="MBELARI_LOCUS7063"/>
    </source>
</evidence>
<proteinExistence type="predicted"/>
<protein>
    <submittedName>
        <fullName evidence="3">Uncharacterized protein</fullName>
    </submittedName>
</protein>
<sequence length="372" mass="41431">MGNATISQILLIFLFTQISADNPFPANITDFKALNAYFEKFFSRKDTETVETWTKKLPTKAEIQEAHQLVPLLYGITKIEDCSSSLLASFKELQKSLQISPFLNRYCVLHEKFPTTSPMRFARAFGYMAVAMPDFVQRQIHHSAAHFQSDDEVDQQAAYLFENTDSRSLIVAGASRFCIQGTSPSERNGSAFPAGTNSTCQPGNTVSDAAHNTNLLFHHYNMAIRDATLTRKESPIFIQWHGMAAESCTKTDAFVSAGAYSGAPVYNDIGTNPNRIVTAVRLITNVFIAGTPKTDPDCNLIAETNVFGRYIYGVPFESLCQNVSPYDKRDGTFIHIEQHINSRNDLADWARILPVAFGNQNTLARNLDTNDL</sequence>
<dbReference type="AlphaFoldDB" id="A0AAF3FIX0"/>
<accession>A0AAF3FIX0</accession>
<keyword evidence="1" id="KW-0732">Signal</keyword>
<feature type="signal peptide" evidence="1">
    <location>
        <begin position="1"/>
        <end position="20"/>
    </location>
</feature>
<feature type="chain" id="PRO_5041920093" evidence="1">
    <location>
        <begin position="21"/>
        <end position="372"/>
    </location>
</feature>
<dbReference type="Proteomes" id="UP000887575">
    <property type="component" value="Unassembled WGS sequence"/>
</dbReference>
<evidence type="ECO:0000313" key="2">
    <source>
        <dbReference type="Proteomes" id="UP000887575"/>
    </source>
</evidence>
<name>A0AAF3FIX0_9BILA</name>
<organism evidence="2 3">
    <name type="scientific">Mesorhabditis belari</name>
    <dbReference type="NCBI Taxonomy" id="2138241"/>
    <lineage>
        <taxon>Eukaryota</taxon>
        <taxon>Metazoa</taxon>
        <taxon>Ecdysozoa</taxon>
        <taxon>Nematoda</taxon>
        <taxon>Chromadorea</taxon>
        <taxon>Rhabditida</taxon>
        <taxon>Rhabditina</taxon>
        <taxon>Rhabditomorpha</taxon>
        <taxon>Rhabditoidea</taxon>
        <taxon>Rhabditidae</taxon>
        <taxon>Mesorhabditinae</taxon>
        <taxon>Mesorhabditis</taxon>
    </lineage>
</organism>
<reference evidence="3" key="1">
    <citation type="submission" date="2024-02" db="UniProtKB">
        <authorList>
            <consortium name="WormBaseParasite"/>
        </authorList>
    </citation>
    <scope>IDENTIFICATION</scope>
</reference>
<evidence type="ECO:0000256" key="1">
    <source>
        <dbReference type="SAM" id="SignalP"/>
    </source>
</evidence>
<dbReference type="WBParaSite" id="MBELARI_LOCUS7063">
    <property type="protein sequence ID" value="MBELARI_LOCUS7063"/>
    <property type="gene ID" value="MBELARI_LOCUS7063"/>
</dbReference>
<keyword evidence="2" id="KW-1185">Reference proteome</keyword>